<evidence type="ECO:0000313" key="2">
    <source>
        <dbReference type="Proteomes" id="UP000747399"/>
    </source>
</evidence>
<dbReference type="Proteomes" id="UP000747399">
    <property type="component" value="Unassembled WGS sequence"/>
</dbReference>
<gene>
    <name evidence="1" type="ORF">Vafri_20673</name>
</gene>
<evidence type="ECO:0000313" key="1">
    <source>
        <dbReference type="EMBL" id="GIL67262.1"/>
    </source>
</evidence>
<accession>A0A8J4BQJ6</accession>
<comment type="caution">
    <text evidence="1">The sequence shown here is derived from an EMBL/GenBank/DDBJ whole genome shotgun (WGS) entry which is preliminary data.</text>
</comment>
<dbReference type="EMBL" id="BNCO01000096">
    <property type="protein sequence ID" value="GIL67262.1"/>
    <property type="molecule type" value="Genomic_DNA"/>
</dbReference>
<reference evidence="1" key="1">
    <citation type="journal article" date="2021" name="Proc. Natl. Acad. Sci. U.S.A.">
        <title>Three genomes in the algal genus Volvox reveal the fate of a haploid sex-determining region after a transition to homothallism.</title>
        <authorList>
            <person name="Yamamoto K."/>
            <person name="Hamaji T."/>
            <person name="Kawai-Toyooka H."/>
            <person name="Matsuzaki R."/>
            <person name="Takahashi F."/>
            <person name="Nishimura Y."/>
            <person name="Kawachi M."/>
            <person name="Noguchi H."/>
            <person name="Minakuchi Y."/>
            <person name="Umen J.G."/>
            <person name="Toyoda A."/>
            <person name="Nozaki H."/>
        </authorList>
    </citation>
    <scope>NUCLEOTIDE SEQUENCE</scope>
    <source>
        <strain evidence="1">NIES-3780</strain>
    </source>
</reference>
<proteinExistence type="predicted"/>
<name>A0A8J4BQJ6_9CHLO</name>
<protein>
    <submittedName>
        <fullName evidence="1">Uncharacterized protein</fullName>
    </submittedName>
</protein>
<keyword evidence="2" id="KW-1185">Reference proteome</keyword>
<dbReference type="AlphaFoldDB" id="A0A8J4BQJ6"/>
<organism evidence="1 2">
    <name type="scientific">Volvox africanus</name>
    <dbReference type="NCBI Taxonomy" id="51714"/>
    <lineage>
        <taxon>Eukaryota</taxon>
        <taxon>Viridiplantae</taxon>
        <taxon>Chlorophyta</taxon>
        <taxon>core chlorophytes</taxon>
        <taxon>Chlorophyceae</taxon>
        <taxon>CS clade</taxon>
        <taxon>Chlamydomonadales</taxon>
        <taxon>Volvocaceae</taxon>
        <taxon>Volvox</taxon>
    </lineage>
</organism>
<sequence length="142" mass="13566">MAATEEVAAAVAAVGSETAAVAVAVVTAAVGAETAAVGVMAVAAAVALETAVAAVVTAAGLGAAASAAVGGLEDSVAMAGSGLEVSEVSKLEVPLAGASYEAPQYCRFLGPLPGDGTAPGRLPRPESPQEQLVLRIVGTFCC</sequence>